<keyword evidence="4" id="KW-0238">DNA-binding</keyword>
<reference evidence="12 13" key="1">
    <citation type="submission" date="2024-02" db="EMBL/GenBank/DDBJ databases">
        <authorList>
            <person name="Daric V."/>
            <person name="Darras S."/>
        </authorList>
    </citation>
    <scope>NUCLEOTIDE SEQUENCE [LARGE SCALE GENOMIC DNA]</scope>
</reference>
<dbReference type="SMART" id="SM00353">
    <property type="entry name" value="HLH"/>
    <property type="match status" value="1"/>
</dbReference>
<evidence type="ECO:0000256" key="4">
    <source>
        <dbReference type="ARBA" id="ARBA00023125"/>
    </source>
</evidence>
<dbReference type="PANTHER" id="PTHR10328:SF3">
    <property type="entry name" value="PROTEIN MAX"/>
    <property type="match status" value="1"/>
</dbReference>
<proteinExistence type="inferred from homology"/>
<keyword evidence="6" id="KW-0804">Transcription</keyword>
<protein>
    <recommendedName>
        <fullName evidence="2">Protein max</fullName>
    </recommendedName>
    <alternativeName>
        <fullName evidence="8">Myc-associated factor X</fullName>
    </alternativeName>
</protein>
<dbReference type="Pfam" id="PF00010">
    <property type="entry name" value="HLH"/>
    <property type="match status" value="1"/>
</dbReference>
<feature type="region of interest" description="Disordered" evidence="10">
    <location>
        <begin position="101"/>
        <end position="124"/>
    </location>
</feature>
<feature type="domain" description="BHLH" evidence="11">
    <location>
        <begin position="16"/>
        <end position="67"/>
    </location>
</feature>
<dbReference type="CDD" id="cd11406">
    <property type="entry name" value="bHLHzip_Max"/>
    <property type="match status" value="1"/>
</dbReference>
<name>A0ABP0GPN2_CLALP</name>
<comment type="caution">
    <text evidence="12">The sequence shown here is derived from an EMBL/GenBank/DDBJ whole genome shotgun (WGS) entry which is preliminary data.</text>
</comment>
<dbReference type="InterPro" id="IPR011598">
    <property type="entry name" value="bHLH_dom"/>
</dbReference>
<evidence type="ECO:0000256" key="9">
    <source>
        <dbReference type="SAM" id="Coils"/>
    </source>
</evidence>
<accession>A0ABP0GPN2</accession>
<feature type="region of interest" description="Disordered" evidence="10">
    <location>
        <begin position="1"/>
        <end position="47"/>
    </location>
</feature>
<feature type="compositionally biased region" description="Basic and acidic residues" evidence="10">
    <location>
        <begin position="22"/>
        <end position="34"/>
    </location>
</feature>
<keyword evidence="13" id="KW-1185">Reference proteome</keyword>
<sequence>MESDGEDQVDQVTGVSKRSHHNALERKRRDHIKESFNGLRDSVPALQGEKASRAQILNKATEYIEQMTRLNSTDKQDIDELRRQNNLLELRIRTLERAKKEGILSTSPNENNLDEKLEMDDGSP</sequence>
<dbReference type="SUPFAM" id="SSF47459">
    <property type="entry name" value="HLH, helix-loop-helix DNA-binding domain"/>
    <property type="match status" value="1"/>
</dbReference>
<dbReference type="Gene3D" id="4.10.280.10">
    <property type="entry name" value="Helix-loop-helix DNA-binding domain"/>
    <property type="match status" value="1"/>
</dbReference>
<comment type="similarity">
    <text evidence="1">Belongs to the MAX family.</text>
</comment>
<dbReference type="Proteomes" id="UP001642483">
    <property type="component" value="Unassembled WGS sequence"/>
</dbReference>
<keyword evidence="7" id="KW-0539">Nucleus</keyword>
<dbReference type="EMBL" id="CAWYQH010000130">
    <property type="protein sequence ID" value="CAK8693283.1"/>
    <property type="molecule type" value="Genomic_DNA"/>
</dbReference>
<feature type="coiled-coil region" evidence="9">
    <location>
        <begin position="64"/>
        <end position="98"/>
    </location>
</feature>
<evidence type="ECO:0000256" key="1">
    <source>
        <dbReference type="ARBA" id="ARBA00007628"/>
    </source>
</evidence>
<keyword evidence="3" id="KW-0805">Transcription regulation</keyword>
<evidence type="ECO:0000259" key="11">
    <source>
        <dbReference type="PROSITE" id="PS50888"/>
    </source>
</evidence>
<keyword evidence="9" id="KW-0175">Coiled coil</keyword>
<evidence type="ECO:0000256" key="2">
    <source>
        <dbReference type="ARBA" id="ARBA00017633"/>
    </source>
</evidence>
<evidence type="ECO:0000256" key="10">
    <source>
        <dbReference type="SAM" id="MobiDB-lite"/>
    </source>
</evidence>
<dbReference type="InterPro" id="IPR036638">
    <property type="entry name" value="HLH_DNA-bd_sf"/>
</dbReference>
<evidence type="ECO:0000256" key="3">
    <source>
        <dbReference type="ARBA" id="ARBA00023015"/>
    </source>
</evidence>
<dbReference type="PROSITE" id="PS50888">
    <property type="entry name" value="BHLH"/>
    <property type="match status" value="1"/>
</dbReference>
<evidence type="ECO:0000256" key="8">
    <source>
        <dbReference type="ARBA" id="ARBA00029944"/>
    </source>
</evidence>
<evidence type="ECO:0000313" key="13">
    <source>
        <dbReference type="Proteomes" id="UP001642483"/>
    </source>
</evidence>
<evidence type="ECO:0000256" key="7">
    <source>
        <dbReference type="ARBA" id="ARBA00023242"/>
    </source>
</evidence>
<evidence type="ECO:0000313" key="12">
    <source>
        <dbReference type="EMBL" id="CAK8693283.1"/>
    </source>
</evidence>
<evidence type="ECO:0000256" key="6">
    <source>
        <dbReference type="ARBA" id="ARBA00023163"/>
    </source>
</evidence>
<organism evidence="12 13">
    <name type="scientific">Clavelina lepadiformis</name>
    <name type="common">Light-bulb sea squirt</name>
    <name type="synonym">Ascidia lepadiformis</name>
    <dbReference type="NCBI Taxonomy" id="159417"/>
    <lineage>
        <taxon>Eukaryota</taxon>
        <taxon>Metazoa</taxon>
        <taxon>Chordata</taxon>
        <taxon>Tunicata</taxon>
        <taxon>Ascidiacea</taxon>
        <taxon>Aplousobranchia</taxon>
        <taxon>Clavelinidae</taxon>
        <taxon>Clavelina</taxon>
    </lineage>
</organism>
<gene>
    <name evidence="12" type="ORF">CVLEPA_LOCUS26582</name>
</gene>
<dbReference type="PANTHER" id="PTHR10328">
    <property type="entry name" value="PROTEIN MAX MYC-ASSOCIATED FACTOR X"/>
    <property type="match status" value="1"/>
</dbReference>
<keyword evidence="5" id="KW-0010">Activator</keyword>
<evidence type="ECO:0000256" key="5">
    <source>
        <dbReference type="ARBA" id="ARBA00023159"/>
    </source>
</evidence>